<dbReference type="STRING" id="471870.BACINT_03375"/>
<keyword evidence="2" id="KW-1133">Transmembrane helix</keyword>
<feature type="transmembrane region" description="Helical" evidence="2">
    <location>
        <begin position="6"/>
        <end position="28"/>
    </location>
</feature>
<evidence type="ECO:0000313" key="4">
    <source>
        <dbReference type="Proteomes" id="UP000004596"/>
    </source>
</evidence>
<feature type="region of interest" description="Disordered" evidence="1">
    <location>
        <begin position="36"/>
        <end position="56"/>
    </location>
</feature>
<keyword evidence="2" id="KW-0812">Transmembrane</keyword>
<accession>B3CAZ0</accession>
<dbReference type="Proteomes" id="UP000004596">
    <property type="component" value="Unassembled WGS sequence"/>
</dbReference>
<gene>
    <name evidence="3" type="ORF">BACINT_03375</name>
</gene>
<feature type="compositionally biased region" description="Basic and acidic residues" evidence="1">
    <location>
        <begin position="38"/>
        <end position="56"/>
    </location>
</feature>
<evidence type="ECO:0000256" key="2">
    <source>
        <dbReference type="SAM" id="Phobius"/>
    </source>
</evidence>
<dbReference type="AlphaFoldDB" id="B3CAZ0"/>
<dbReference type="EMBL" id="ABJL02000008">
    <property type="protein sequence ID" value="EDV04242.1"/>
    <property type="molecule type" value="Genomic_DNA"/>
</dbReference>
<keyword evidence="2" id="KW-0472">Membrane</keyword>
<proteinExistence type="predicted"/>
<comment type="caution">
    <text evidence="3">The sequence shown here is derived from an EMBL/GenBank/DDBJ whole genome shotgun (WGS) entry which is preliminary data.</text>
</comment>
<organism evidence="3 4">
    <name type="scientific">Bacteroides intestinalis DSM 17393</name>
    <dbReference type="NCBI Taxonomy" id="471870"/>
    <lineage>
        <taxon>Bacteria</taxon>
        <taxon>Pseudomonadati</taxon>
        <taxon>Bacteroidota</taxon>
        <taxon>Bacteroidia</taxon>
        <taxon>Bacteroidales</taxon>
        <taxon>Bacteroidaceae</taxon>
        <taxon>Bacteroides</taxon>
    </lineage>
</organism>
<sequence>MTHTTFTYTCLVLAILIAIGFIIMIITIRRLHKAQKQLQKENKTDDQEKKYDWYRH</sequence>
<name>B3CAZ0_9BACE</name>
<reference evidence="3 4" key="1">
    <citation type="submission" date="2008-04" db="EMBL/GenBank/DDBJ databases">
        <title>Draft genome sequence of Bacteroides intestinalis (DSM 17393).</title>
        <authorList>
            <person name="Sudarsanam P."/>
            <person name="Ley R."/>
            <person name="Guruge J."/>
            <person name="Turnbaugh P.J."/>
            <person name="Mahowald M."/>
            <person name="Liep D."/>
            <person name="Gordon J."/>
        </authorList>
    </citation>
    <scope>NUCLEOTIDE SEQUENCE [LARGE SCALE GENOMIC DNA]</scope>
    <source>
        <strain evidence="3 4">DSM 17393</strain>
    </source>
</reference>
<evidence type="ECO:0000256" key="1">
    <source>
        <dbReference type="SAM" id="MobiDB-lite"/>
    </source>
</evidence>
<protein>
    <submittedName>
        <fullName evidence="3">Uncharacterized protein</fullName>
    </submittedName>
</protein>
<dbReference type="eggNOG" id="ENOG5030P6X">
    <property type="taxonomic scope" value="Bacteria"/>
</dbReference>
<evidence type="ECO:0000313" key="3">
    <source>
        <dbReference type="EMBL" id="EDV04242.1"/>
    </source>
</evidence>
<reference evidence="3 4" key="2">
    <citation type="submission" date="2008-04" db="EMBL/GenBank/DDBJ databases">
        <authorList>
            <person name="Fulton L."/>
            <person name="Clifton S."/>
            <person name="Fulton B."/>
            <person name="Xu J."/>
            <person name="Minx P."/>
            <person name="Pepin K.H."/>
            <person name="Johnson M."/>
            <person name="Thiruvilangam P."/>
            <person name="Bhonagiri V."/>
            <person name="Nash W.E."/>
            <person name="Mardis E.R."/>
            <person name="Wilson R.K."/>
        </authorList>
    </citation>
    <scope>NUCLEOTIDE SEQUENCE [LARGE SCALE GENOMIC DNA]</scope>
    <source>
        <strain evidence="3 4">DSM 17393</strain>
    </source>
</reference>